<dbReference type="Gene3D" id="3.40.50.150">
    <property type="entry name" value="Vaccinia Virus protein VP39"/>
    <property type="match status" value="1"/>
</dbReference>
<evidence type="ECO:0000313" key="1">
    <source>
        <dbReference type="EMBL" id="SMC64795.1"/>
    </source>
</evidence>
<dbReference type="EMBL" id="FWXJ01000010">
    <property type="protein sequence ID" value="SMC64795.1"/>
    <property type="molecule type" value="Genomic_DNA"/>
</dbReference>
<protein>
    <submittedName>
        <fullName evidence="1">Methionine biosynthesis protein MetW</fullName>
    </submittedName>
</protein>
<reference evidence="1 2" key="1">
    <citation type="submission" date="2017-04" db="EMBL/GenBank/DDBJ databases">
        <authorList>
            <person name="Afonso C.L."/>
            <person name="Miller P.J."/>
            <person name="Scott M.A."/>
            <person name="Spackman E."/>
            <person name="Goraichik I."/>
            <person name="Dimitrov K.M."/>
            <person name="Suarez D.L."/>
            <person name="Swayne D.E."/>
        </authorList>
    </citation>
    <scope>NUCLEOTIDE SEQUENCE [LARGE SCALE GENOMIC DNA]</scope>
    <source>
        <strain evidence="1 2">VK13</strain>
    </source>
</reference>
<organism evidence="1 2">
    <name type="scientific">Polynucleobacter kasalickyi</name>
    <dbReference type="NCBI Taxonomy" id="1938817"/>
    <lineage>
        <taxon>Bacteria</taxon>
        <taxon>Pseudomonadati</taxon>
        <taxon>Pseudomonadota</taxon>
        <taxon>Betaproteobacteria</taxon>
        <taxon>Burkholderiales</taxon>
        <taxon>Burkholderiaceae</taxon>
        <taxon>Polynucleobacter</taxon>
    </lineage>
</organism>
<dbReference type="NCBIfam" id="TIGR02081">
    <property type="entry name" value="metW"/>
    <property type="match status" value="1"/>
</dbReference>
<keyword evidence="2" id="KW-1185">Reference proteome</keyword>
<dbReference type="STRING" id="1938817.SAMN06296008_110117"/>
<dbReference type="InterPro" id="IPR029063">
    <property type="entry name" value="SAM-dependent_MTases_sf"/>
</dbReference>
<dbReference type="InterPro" id="IPR010743">
    <property type="entry name" value="Methionine_synth_MetW"/>
</dbReference>
<dbReference type="SUPFAM" id="SSF53335">
    <property type="entry name" value="S-adenosyl-L-methionine-dependent methyltransferases"/>
    <property type="match status" value="1"/>
</dbReference>
<gene>
    <name evidence="1" type="ORF">SAMN06296008_110117</name>
</gene>
<dbReference type="Proteomes" id="UP000192708">
    <property type="component" value="Unassembled WGS sequence"/>
</dbReference>
<dbReference type="Pfam" id="PF07021">
    <property type="entry name" value="MetW"/>
    <property type="match status" value="1"/>
</dbReference>
<dbReference type="RefSeq" id="WP_084284134.1">
    <property type="nucleotide sequence ID" value="NZ_FWXJ01000010.1"/>
</dbReference>
<sequence length="197" mass="21903">MTPHIRADFAAIADWIAPHSSLLDVGCGDGEFLEFIQGVKQVKTYGVEIADQSVLACVARGLNVIQQDLEGGLALFEDKSFDTVILSQTLQTIHQTEKILHEVARVGKECVVSFPNFAHWSHRIDVFMGRMPISKSLPYQWYDTPNVRVLTIADFELLANQIGLTILDRVVLDGGKRVNWCSNLLGSLAIYRVCSSK</sequence>
<accession>A0A1W2AVS6</accession>
<evidence type="ECO:0000313" key="2">
    <source>
        <dbReference type="Proteomes" id="UP000192708"/>
    </source>
</evidence>
<dbReference type="OrthoDB" id="9792690at2"/>
<proteinExistence type="predicted"/>
<name>A0A1W2AVS6_9BURK</name>
<dbReference type="CDD" id="cd02440">
    <property type="entry name" value="AdoMet_MTases"/>
    <property type="match status" value="1"/>
</dbReference>
<dbReference type="AlphaFoldDB" id="A0A1W2AVS6"/>